<feature type="region of interest" description="Disordered" evidence="1">
    <location>
        <begin position="47"/>
        <end position="71"/>
    </location>
</feature>
<dbReference type="VEuPathDB" id="TriTrypDB:TcIL3000_6_80"/>
<evidence type="ECO:0000256" key="1">
    <source>
        <dbReference type="SAM" id="MobiDB-lite"/>
    </source>
</evidence>
<reference evidence="2" key="1">
    <citation type="journal article" date="2012" name="Proc. Natl. Acad. Sci. U.S.A.">
        <title>Antigenic diversity is generated by distinct evolutionary mechanisms in African trypanosome species.</title>
        <authorList>
            <person name="Jackson A.P."/>
            <person name="Berry A."/>
            <person name="Aslett M."/>
            <person name="Allison H.C."/>
            <person name="Burton P."/>
            <person name="Vavrova-Anderson J."/>
            <person name="Brown R."/>
            <person name="Browne H."/>
            <person name="Corton N."/>
            <person name="Hauser H."/>
            <person name="Gamble J."/>
            <person name="Gilderthorp R."/>
            <person name="Marcello L."/>
            <person name="McQuillan J."/>
            <person name="Otto T.D."/>
            <person name="Quail M.A."/>
            <person name="Sanders M.J."/>
            <person name="van Tonder A."/>
            <person name="Ginger M.L."/>
            <person name="Field M.C."/>
            <person name="Barry J.D."/>
            <person name="Hertz-Fowler C."/>
            <person name="Berriman M."/>
        </authorList>
    </citation>
    <scope>NUCLEOTIDE SEQUENCE</scope>
    <source>
        <strain evidence="2">IL3000</strain>
    </source>
</reference>
<accession>G0UN22</accession>
<name>G0UN22_TRYCI</name>
<sequence length="581" mass="64617">MCDCFALTRLDDAILEALMLRLTSDRNAGVSQHLPDVLKAILERGKGDTHDSQTVREHQHQQRQRGDRRDNSVRAASLTRLLDCADCSGPDTARWLVWARDLGDSMKGLVAGKQQTALKEIADNFKEALEPLLSLLLSAQENGDEAGEEDVKRVGRYKAFYSSAISHTLHAYLSCFGETEQILWLKRCMWRDELRNLLLPFVREEVEPLEKELVYHFQDGRSTARRVEAQHFFSFLVQLYTRFLGNLGTHGWVTSGVAEREGIGTLTTLGSVALASTAVSVFRATYGWRDDSDYLLERDFVVHTVNCIIDFLSMSSGVVHRIAQSLISECLLVPVVFRDYLDTARATIDRAFATGPEVLWRRQFLADTTWCTVPSTAFGLAQGTCHMLRCLEAILRRLMIVFGLLPASASLAWNHTVAPSLEMFVLSIEDAKEKASFGESNVEAITASVELLDAVEAVCRLGEEWRDCLSKFCEAKDMVLTPLEKIACQRDAIRHDVAQSTSEFLRCVLDPTEVSALSLHKLDGILTYATLGPQNAKNILYGAITSSVLSITTAGERANLRECCVLTGMEAVASLLKEAMP</sequence>
<dbReference type="EMBL" id="HE575319">
    <property type="protein sequence ID" value="CCC90782.1"/>
    <property type="molecule type" value="Genomic_DNA"/>
</dbReference>
<protein>
    <submittedName>
        <fullName evidence="2">Uncharacterized protein</fullName>
    </submittedName>
</protein>
<proteinExistence type="predicted"/>
<organism evidence="2">
    <name type="scientific">Trypanosoma congolense (strain IL3000)</name>
    <dbReference type="NCBI Taxonomy" id="1068625"/>
    <lineage>
        <taxon>Eukaryota</taxon>
        <taxon>Discoba</taxon>
        <taxon>Euglenozoa</taxon>
        <taxon>Kinetoplastea</taxon>
        <taxon>Metakinetoplastina</taxon>
        <taxon>Trypanosomatida</taxon>
        <taxon>Trypanosomatidae</taxon>
        <taxon>Trypanosoma</taxon>
        <taxon>Nannomonas</taxon>
    </lineage>
</organism>
<gene>
    <name evidence="2" type="ORF">TCIL3000_6_80</name>
</gene>
<evidence type="ECO:0000313" key="2">
    <source>
        <dbReference type="EMBL" id="CCC90782.1"/>
    </source>
</evidence>
<dbReference type="AlphaFoldDB" id="G0UN22"/>